<dbReference type="EMBL" id="SGXC01000002">
    <property type="protein sequence ID" value="RZS81775.1"/>
    <property type="molecule type" value="Genomic_DNA"/>
</dbReference>
<comment type="similarity">
    <text evidence="2 9">Belongs to the resistance-nodulation-cell division (RND) (TC 2.A.6) family.</text>
</comment>
<feature type="transmembrane region" description="Helical" evidence="9">
    <location>
        <begin position="469"/>
        <end position="496"/>
    </location>
</feature>
<dbReference type="GO" id="GO:0009636">
    <property type="term" value="P:response to toxic substance"/>
    <property type="evidence" value="ECO:0007669"/>
    <property type="project" value="UniProtKB-ARBA"/>
</dbReference>
<dbReference type="InterPro" id="IPR001036">
    <property type="entry name" value="Acrflvin-R"/>
</dbReference>
<evidence type="ECO:0000256" key="9">
    <source>
        <dbReference type="RuleBase" id="RU364070"/>
    </source>
</evidence>
<feature type="transmembrane region" description="Helical" evidence="9">
    <location>
        <begin position="339"/>
        <end position="358"/>
    </location>
</feature>
<dbReference type="PANTHER" id="PTHR32063:SF10">
    <property type="entry name" value="EFFLUX PUMP MEMBRANE TRANSPORTER"/>
    <property type="match status" value="1"/>
</dbReference>
<evidence type="ECO:0000313" key="11">
    <source>
        <dbReference type="EMBL" id="RZS81775.1"/>
    </source>
</evidence>
<dbReference type="GO" id="GO:0042910">
    <property type="term" value="F:xenobiotic transmembrane transporter activity"/>
    <property type="evidence" value="ECO:0007669"/>
    <property type="project" value="TreeGrafter"/>
</dbReference>
<keyword evidence="6 9" id="KW-0812">Transmembrane</keyword>
<dbReference type="InterPro" id="IPR004764">
    <property type="entry name" value="MdtF-like"/>
</dbReference>
<dbReference type="Gene3D" id="3.30.2090.10">
    <property type="entry name" value="Multidrug efflux transporter AcrB TolC docking domain, DN and DC subdomains"/>
    <property type="match status" value="2"/>
</dbReference>
<comment type="caution">
    <text evidence="9">Lacks conserved residue(s) required for the propagation of feature annotation.</text>
</comment>
<feature type="transmembrane region" description="Helical" evidence="9">
    <location>
        <begin position="964"/>
        <end position="985"/>
    </location>
</feature>
<keyword evidence="7 9" id="KW-1133">Transmembrane helix</keyword>
<keyword evidence="12" id="KW-1185">Reference proteome</keyword>
<feature type="transmembrane region" description="Helical" evidence="9">
    <location>
        <begin position="433"/>
        <end position="457"/>
    </location>
</feature>
<dbReference type="AlphaFoldDB" id="A0A4Q7NFG9"/>
<feature type="transmembrane region" description="Helical" evidence="9">
    <location>
        <begin position="920"/>
        <end position="943"/>
    </location>
</feature>
<evidence type="ECO:0000256" key="3">
    <source>
        <dbReference type="ARBA" id="ARBA00022448"/>
    </source>
</evidence>
<dbReference type="Proteomes" id="UP000292445">
    <property type="component" value="Unassembled WGS sequence"/>
</dbReference>
<dbReference type="Gene3D" id="3.30.70.1320">
    <property type="entry name" value="Multidrug efflux transporter AcrB pore domain like"/>
    <property type="match status" value="1"/>
</dbReference>
<dbReference type="NCBIfam" id="NF000282">
    <property type="entry name" value="RND_permease_1"/>
    <property type="match status" value="1"/>
</dbReference>
<keyword evidence="3 9" id="KW-0813">Transport</keyword>
<evidence type="ECO:0000256" key="1">
    <source>
        <dbReference type="ARBA" id="ARBA00004429"/>
    </source>
</evidence>
<dbReference type="SUPFAM" id="SSF82714">
    <property type="entry name" value="Multidrug efflux transporter AcrB TolC docking domain, DN and DC subdomains"/>
    <property type="match status" value="2"/>
</dbReference>
<evidence type="ECO:0000313" key="12">
    <source>
        <dbReference type="Proteomes" id="UP000292445"/>
    </source>
</evidence>
<evidence type="ECO:0000256" key="8">
    <source>
        <dbReference type="ARBA" id="ARBA00023136"/>
    </source>
</evidence>
<name>A0A4Q7NFG9_9BURK</name>
<comment type="caution">
    <text evidence="11">The sequence shown here is derived from an EMBL/GenBank/DDBJ whole genome shotgun (WGS) entry which is preliminary data.</text>
</comment>
<evidence type="ECO:0000256" key="4">
    <source>
        <dbReference type="ARBA" id="ARBA00022475"/>
    </source>
</evidence>
<sequence>MSQFFISRPIFAWVVALFIILAGVLAIPNLPVSQYPAVAPPVISVSATYPGASAETVAQSITSLIEDELNGAQGMLYFESQSNFGRAEIDITFAPGVDPDLAAVDVQNRIKRVESRLPQSVLQQGLRVEKASTNFLLVLTLSSESGATDAVGLGDYLTRNVLSEIRRIPGVGRAQLFASQRGMRIWIDPAKLVGFKLSAADVNAAIAGQNVQLPAGAIGDQPNLPDQQITATISVRGQLATPEEFGNIVLRANPDGSSVRLRDVARIEVGAESYAFSSRLNGKPTAAVAVQLAPGANALSAAEGVKAKMAELSAYFPADYKYDIPYDTSPFVKASIEKVLHTLVEAMVLVFLVMFLFLQNFRYTLIPSIVVPICLMGSFACMLIAGFSINVLTMFGMVLVIGILVDDAIVVVENVERIMVEEGLPPKEATRKAMGQISGAIIGITLVLTAVFLPLAFMSGSVGVIYRQFSLAMATSILFSGFLALSLTPALCATLLKPIPKGAHDEKKGFFGWFNRSFNRTADRYQNWVGRLLAKTGRYMVIYAAILAVMAYTFLRLPSSFLPAEDQGYVITDIQTPPGASVNRTSEAVDVMEAHYAARPSVKSIITILGFSFSGMGQNAALSFATLKDWSERGADESAQAEAARANGSFFARIKDAMVFSIVPPAIPELGNATGFTFRLQDRGGLGHNALRDARDQLLGAVAKSPVIAYARVEGLEDAPELRLLIDREKANALGVSFDSIRSSLSTSVGSAVVNDFINAGRVQRVVVQAEARDRMSPDDLLRLYAANSSGGLVPFSAFASSEWAKGPVQVIRYNGYPAYKISGDAKPGFSTGEAMSEMERLVRELPPGIGYEWTGQSLQERVSGAQVPILLTLSLLVVFLVLAALYESWSIPFSVILVVPLGILGAVLAVTMVGMPNDVFFKVGLITIIGLSAKNAILIVEFAKDLYAEGKGLAEATIEAARLRFRPIIMTSLAFILGVLPLAIATGASSGAQRAIGTGVMGGMISATLLAVFLVPVFFVVVLRLFKTKPESLHIMGHHDDEPNKGDAGAAGTVKHEGN</sequence>
<dbReference type="GO" id="GO:0005886">
    <property type="term" value="C:plasma membrane"/>
    <property type="evidence" value="ECO:0007669"/>
    <property type="project" value="UniProtKB-SubCell"/>
</dbReference>
<dbReference type="GO" id="GO:0015562">
    <property type="term" value="F:efflux transmembrane transporter activity"/>
    <property type="evidence" value="ECO:0007669"/>
    <property type="project" value="InterPro"/>
</dbReference>
<evidence type="ECO:0000256" key="10">
    <source>
        <dbReference type="SAM" id="MobiDB-lite"/>
    </source>
</evidence>
<feature type="transmembrane region" description="Helical" evidence="9">
    <location>
        <begin position="540"/>
        <end position="557"/>
    </location>
</feature>
<feature type="transmembrane region" description="Helical" evidence="9">
    <location>
        <begin position="894"/>
        <end position="914"/>
    </location>
</feature>
<dbReference type="FunFam" id="3.30.70.1430:FF:000001">
    <property type="entry name" value="Efflux pump membrane transporter"/>
    <property type="match status" value="1"/>
</dbReference>
<evidence type="ECO:0000256" key="2">
    <source>
        <dbReference type="ARBA" id="ARBA00010942"/>
    </source>
</evidence>
<dbReference type="InterPro" id="IPR027463">
    <property type="entry name" value="AcrB_DN_DC_subdom"/>
</dbReference>
<accession>A0A4Q7NFG9</accession>
<dbReference type="Gene3D" id="1.20.1640.10">
    <property type="entry name" value="Multidrug efflux transporter AcrB transmembrane domain"/>
    <property type="match status" value="2"/>
</dbReference>
<dbReference type="FunFam" id="1.20.1640.10:FF:000001">
    <property type="entry name" value="Efflux pump membrane transporter"/>
    <property type="match status" value="1"/>
</dbReference>
<dbReference type="OrthoDB" id="9176627at2"/>
<dbReference type="PRINTS" id="PR00702">
    <property type="entry name" value="ACRIFLAVINRP"/>
</dbReference>
<feature type="transmembrane region" description="Helical" evidence="9">
    <location>
        <begin position="868"/>
        <end position="887"/>
    </location>
</feature>
<feature type="transmembrane region" description="Helical" evidence="9">
    <location>
        <begin position="391"/>
        <end position="412"/>
    </location>
</feature>
<dbReference type="NCBIfam" id="TIGR00915">
    <property type="entry name" value="2A0602"/>
    <property type="match status" value="1"/>
</dbReference>
<dbReference type="SUPFAM" id="SSF82693">
    <property type="entry name" value="Multidrug efflux transporter AcrB pore domain, PN1, PN2, PC1 and PC2 subdomains"/>
    <property type="match status" value="3"/>
</dbReference>
<feature type="transmembrane region" description="Helical" evidence="9">
    <location>
        <begin position="365"/>
        <end position="385"/>
    </location>
</feature>
<evidence type="ECO:0000256" key="5">
    <source>
        <dbReference type="ARBA" id="ARBA00022519"/>
    </source>
</evidence>
<gene>
    <name evidence="11" type="ORF">EV675_4403</name>
</gene>
<proteinExistence type="inferred from homology"/>
<dbReference type="RefSeq" id="WP_130359787.1">
    <property type="nucleotide sequence ID" value="NZ_SGXC01000002.1"/>
</dbReference>
<keyword evidence="8 9" id="KW-0472">Membrane</keyword>
<feature type="compositionally biased region" description="Basic and acidic residues" evidence="10">
    <location>
        <begin position="1037"/>
        <end position="1046"/>
    </location>
</feature>
<comment type="subcellular location">
    <subcellularLocation>
        <location evidence="1 9">Cell inner membrane</location>
        <topology evidence="1 9">Multi-pass membrane protein</topology>
    </subcellularLocation>
</comment>
<dbReference type="Pfam" id="PF00873">
    <property type="entry name" value="ACR_tran"/>
    <property type="match status" value="1"/>
</dbReference>
<dbReference type="Gene3D" id="3.30.70.1430">
    <property type="entry name" value="Multidrug efflux transporter AcrB pore domain"/>
    <property type="match status" value="2"/>
</dbReference>
<evidence type="ECO:0000256" key="7">
    <source>
        <dbReference type="ARBA" id="ARBA00022989"/>
    </source>
</evidence>
<dbReference type="PANTHER" id="PTHR32063">
    <property type="match status" value="1"/>
</dbReference>
<feature type="region of interest" description="Disordered" evidence="10">
    <location>
        <begin position="1037"/>
        <end position="1060"/>
    </location>
</feature>
<keyword evidence="4" id="KW-1003">Cell membrane</keyword>
<dbReference type="SUPFAM" id="SSF82866">
    <property type="entry name" value="Multidrug efflux transporter AcrB transmembrane domain"/>
    <property type="match status" value="2"/>
</dbReference>
<organism evidence="11 12">
    <name type="scientific">Pigmentiphaga kullae</name>
    <dbReference type="NCBI Taxonomy" id="151784"/>
    <lineage>
        <taxon>Bacteria</taxon>
        <taxon>Pseudomonadati</taxon>
        <taxon>Pseudomonadota</taxon>
        <taxon>Betaproteobacteria</taxon>
        <taxon>Burkholderiales</taxon>
        <taxon>Alcaligenaceae</taxon>
        <taxon>Pigmentiphaga</taxon>
    </lineage>
</organism>
<reference evidence="11 12" key="1">
    <citation type="submission" date="2019-02" db="EMBL/GenBank/DDBJ databases">
        <title>Genomic Encyclopedia of Type Strains, Phase IV (KMG-IV): sequencing the most valuable type-strain genomes for metagenomic binning, comparative biology and taxonomic classification.</title>
        <authorList>
            <person name="Goeker M."/>
        </authorList>
    </citation>
    <scope>NUCLEOTIDE SEQUENCE [LARGE SCALE GENOMIC DNA]</scope>
    <source>
        <strain evidence="11 12">K24</strain>
    </source>
</reference>
<evidence type="ECO:0000256" key="6">
    <source>
        <dbReference type="ARBA" id="ARBA00022692"/>
    </source>
</evidence>
<keyword evidence="5 9" id="KW-0997">Cell inner membrane</keyword>
<protein>
    <recommendedName>
        <fullName evidence="9">Efflux pump membrane transporter</fullName>
    </recommendedName>
</protein>
<feature type="transmembrane region" description="Helical" evidence="9">
    <location>
        <begin position="1005"/>
        <end position="1027"/>
    </location>
</feature>
<dbReference type="Gene3D" id="3.30.70.1440">
    <property type="entry name" value="Multidrug efflux transporter AcrB pore domain"/>
    <property type="match status" value="1"/>
</dbReference>